<dbReference type="Proteomes" id="UP001164286">
    <property type="component" value="Unassembled WGS sequence"/>
</dbReference>
<sequence length="353" mass="39277">MVDANFAERRNAAPHIPKAWKDISQQVTSLPDQASRQDFVRGLFQAADSRFASAFAEDTDGQSRSVALRDIVHHFMNPNVAALSLLEDSTVDQWLAQYCPTISGDEDEQEQTSGKANPEGDAKRNRQVRDYQRAIFTNTAFWGLMAYRDGTTEWPWAEKRPWFMKRDVVMTMPGMKRRGRGIRSITDDGKTILDLLEECEAKLEVYRQEQKQRAIDGSASPMDTSEDFENPNEPTSHNSIPQQTSGWSPPDVPRLPTGFISGAMLQDWEAGIGPSSPEYSRGTGGLAYDQQSHQSGSLVPLPDQGLAGQPNRSADDSVDLGDEEAEATFDIDDVDSDSDFDAFLERSFLNLST</sequence>
<feature type="compositionally biased region" description="Polar residues" evidence="1">
    <location>
        <begin position="232"/>
        <end position="247"/>
    </location>
</feature>
<feature type="region of interest" description="Disordered" evidence="1">
    <location>
        <begin position="212"/>
        <end position="336"/>
    </location>
</feature>
<feature type="region of interest" description="Disordered" evidence="1">
    <location>
        <begin position="102"/>
        <end position="128"/>
    </location>
</feature>
<feature type="compositionally biased region" description="Acidic residues" evidence="1">
    <location>
        <begin position="316"/>
        <end position="336"/>
    </location>
</feature>
<protein>
    <submittedName>
        <fullName evidence="2">Uncharacterized protein</fullName>
    </submittedName>
</protein>
<evidence type="ECO:0000313" key="2">
    <source>
        <dbReference type="EMBL" id="KAI9633921.1"/>
    </source>
</evidence>
<dbReference type="AlphaFoldDB" id="A0AA38H4A9"/>
<dbReference type="RefSeq" id="XP_052943698.1">
    <property type="nucleotide sequence ID" value="XM_053087619.1"/>
</dbReference>
<comment type="caution">
    <text evidence="2">The sequence shown here is derived from an EMBL/GenBank/DDBJ whole genome shotgun (WGS) entry which is preliminary data.</text>
</comment>
<keyword evidence="3" id="KW-1185">Reference proteome</keyword>
<reference evidence="2" key="1">
    <citation type="journal article" date="2022" name="G3 (Bethesda)">
        <title>High quality genome of the basidiomycete yeast Dioszegia hungarica PDD-24b-2 isolated from cloud water.</title>
        <authorList>
            <person name="Jarrige D."/>
            <person name="Haridas S."/>
            <person name="Bleykasten-Grosshans C."/>
            <person name="Joly M."/>
            <person name="Nadalig T."/>
            <person name="Sancelme M."/>
            <person name="Vuilleumier S."/>
            <person name="Grigoriev I.V."/>
            <person name="Amato P."/>
            <person name="Bringel F."/>
        </authorList>
    </citation>
    <scope>NUCLEOTIDE SEQUENCE</scope>
    <source>
        <strain evidence="2">PDD-24b-2</strain>
    </source>
</reference>
<accession>A0AA38H4A9</accession>
<proteinExistence type="predicted"/>
<name>A0AA38H4A9_9TREE</name>
<gene>
    <name evidence="2" type="ORF">MKK02DRAFT_28669</name>
</gene>
<evidence type="ECO:0000256" key="1">
    <source>
        <dbReference type="SAM" id="MobiDB-lite"/>
    </source>
</evidence>
<dbReference type="EMBL" id="JAKWFO010000008">
    <property type="protein sequence ID" value="KAI9633921.1"/>
    <property type="molecule type" value="Genomic_DNA"/>
</dbReference>
<feature type="compositionally biased region" description="Basic and acidic residues" evidence="1">
    <location>
        <begin position="118"/>
        <end position="128"/>
    </location>
</feature>
<organism evidence="2 3">
    <name type="scientific">Dioszegia hungarica</name>
    <dbReference type="NCBI Taxonomy" id="4972"/>
    <lineage>
        <taxon>Eukaryota</taxon>
        <taxon>Fungi</taxon>
        <taxon>Dikarya</taxon>
        <taxon>Basidiomycota</taxon>
        <taxon>Agaricomycotina</taxon>
        <taxon>Tremellomycetes</taxon>
        <taxon>Tremellales</taxon>
        <taxon>Bulleribasidiaceae</taxon>
        <taxon>Dioszegia</taxon>
    </lineage>
</organism>
<dbReference type="GeneID" id="77726824"/>
<evidence type="ECO:0000313" key="3">
    <source>
        <dbReference type="Proteomes" id="UP001164286"/>
    </source>
</evidence>